<accession>A0A835ZBA8</accession>
<name>A0A835ZBA8_9STRA</name>
<keyword evidence="3" id="KW-1185">Reference proteome</keyword>
<evidence type="ECO:0000313" key="2">
    <source>
        <dbReference type="EMBL" id="KAG5189898.1"/>
    </source>
</evidence>
<reference evidence="2" key="1">
    <citation type="submission" date="2021-02" db="EMBL/GenBank/DDBJ databases">
        <title>First Annotated Genome of the Yellow-green Alga Tribonema minus.</title>
        <authorList>
            <person name="Mahan K.M."/>
        </authorList>
    </citation>
    <scope>NUCLEOTIDE SEQUENCE</scope>
    <source>
        <strain evidence="2">UTEX B ZZ1240</strain>
    </source>
</reference>
<evidence type="ECO:0000256" key="1">
    <source>
        <dbReference type="SAM" id="Coils"/>
    </source>
</evidence>
<dbReference type="Proteomes" id="UP000664859">
    <property type="component" value="Unassembled WGS sequence"/>
</dbReference>
<gene>
    <name evidence="2" type="ORF">JKP88DRAFT_232841</name>
</gene>
<protein>
    <submittedName>
        <fullName evidence="2">Uncharacterized protein</fullName>
    </submittedName>
</protein>
<dbReference type="OrthoDB" id="1938039at2759"/>
<organism evidence="2 3">
    <name type="scientific">Tribonema minus</name>
    <dbReference type="NCBI Taxonomy" id="303371"/>
    <lineage>
        <taxon>Eukaryota</taxon>
        <taxon>Sar</taxon>
        <taxon>Stramenopiles</taxon>
        <taxon>Ochrophyta</taxon>
        <taxon>PX clade</taxon>
        <taxon>Xanthophyceae</taxon>
        <taxon>Tribonematales</taxon>
        <taxon>Tribonemataceae</taxon>
        <taxon>Tribonema</taxon>
    </lineage>
</organism>
<comment type="caution">
    <text evidence="2">The sequence shown here is derived from an EMBL/GenBank/DDBJ whole genome shotgun (WGS) entry which is preliminary data.</text>
</comment>
<keyword evidence="1" id="KW-0175">Coiled coil</keyword>
<proteinExistence type="predicted"/>
<dbReference type="AlphaFoldDB" id="A0A835ZBA8"/>
<dbReference type="EMBL" id="JAFCMP010000043">
    <property type="protein sequence ID" value="KAG5189898.1"/>
    <property type="molecule type" value="Genomic_DNA"/>
</dbReference>
<sequence length="106" mass="11962">MEEEAEDDLYGDLKVSNDSVLVAELHQRLAEEEKRNLTLKRKVDQLETREKELVELVSILETNISCLYTTAKHEIARQHSTILQLQTKVGSGRSRGYSTAMGANST</sequence>
<feature type="coiled-coil region" evidence="1">
    <location>
        <begin position="22"/>
        <end position="63"/>
    </location>
</feature>
<evidence type="ECO:0000313" key="3">
    <source>
        <dbReference type="Proteomes" id="UP000664859"/>
    </source>
</evidence>